<name>A0A8D9M4D9_BRACM</name>
<feature type="region of interest" description="Disordered" evidence="1">
    <location>
        <begin position="64"/>
        <end position="233"/>
    </location>
</feature>
<dbReference type="AlphaFoldDB" id="A0A8D9M4D9"/>
<feature type="region of interest" description="Disordered" evidence="1">
    <location>
        <begin position="322"/>
        <end position="362"/>
    </location>
</feature>
<dbReference type="EMBL" id="LS974624">
    <property type="protein sequence ID" value="CAG7897908.1"/>
    <property type="molecule type" value="Genomic_DNA"/>
</dbReference>
<feature type="compositionally biased region" description="Basic and acidic residues" evidence="1">
    <location>
        <begin position="64"/>
        <end position="75"/>
    </location>
</feature>
<accession>A0A8D9M4D9</accession>
<reference evidence="2 3" key="1">
    <citation type="submission" date="2021-07" db="EMBL/GenBank/DDBJ databases">
        <authorList>
            <consortium name="Genoscope - CEA"/>
            <person name="William W."/>
        </authorList>
    </citation>
    <scope>NUCLEOTIDE SEQUENCE [LARGE SCALE GENOMIC DNA]</scope>
</reference>
<feature type="compositionally biased region" description="Polar residues" evidence="1">
    <location>
        <begin position="333"/>
        <end position="345"/>
    </location>
</feature>
<feature type="compositionally biased region" description="Basic and acidic residues" evidence="1">
    <location>
        <begin position="387"/>
        <end position="405"/>
    </location>
</feature>
<feature type="compositionally biased region" description="Polar residues" evidence="1">
    <location>
        <begin position="77"/>
        <end position="110"/>
    </location>
</feature>
<evidence type="ECO:0008006" key="4">
    <source>
        <dbReference type="Google" id="ProtNLM"/>
    </source>
</evidence>
<dbReference type="Gramene" id="A08p15740.2_BraZ1">
    <property type="protein sequence ID" value="A08p15740.2_BraZ1.CDS"/>
    <property type="gene ID" value="A08g15740.2_BraZ1"/>
</dbReference>
<sequence length="433" mass="49519">MRVFINGLQPLIRKSTLEFDDGRELEVNLVYEKLQNHCTTCLSLCHDKDACPLKVSAPVKPLEIHNEGQPAEKIRPPSQTAPRGASNYSRSHLQSYHKSSSQNTRNSNSGRDNRSGPERRHKSYERRAEPYKVHNPPSTERTITARGSPRDRPRYGHRRREESTNTYQSREYRRYEQTGSRRGHQLPQPSRSLWVEKPTQRDYNPQLLEKTESSRPSGPTIQNNRVPSRSMDMPEEAISQARDEIRGYMVQYTNCQDPTESAARKERLRQAEEQGEIEEAADRLARSNMVPNGLQITEPFPEVSPARTPIAQRLGPISESQSAFDRLGPRGSPQDQDPLPQSAQQHQKRRVGKPHLRRTTPLSLTMINAGLRKRKILKAAKISKTIPRNEENSIRNIPPREENKGKNKSKRPHGNGGLALLWKDWLDLKIVSS</sequence>
<feature type="compositionally biased region" description="Polar residues" evidence="1">
    <location>
        <begin position="214"/>
        <end position="227"/>
    </location>
</feature>
<evidence type="ECO:0000313" key="2">
    <source>
        <dbReference type="EMBL" id="CAG7897908.1"/>
    </source>
</evidence>
<protein>
    <recommendedName>
        <fullName evidence="4">Zinc knuckle CX2CX4HX4C domain-containing protein</fullName>
    </recommendedName>
</protein>
<evidence type="ECO:0000313" key="3">
    <source>
        <dbReference type="Proteomes" id="UP000694005"/>
    </source>
</evidence>
<feature type="non-terminal residue" evidence="2">
    <location>
        <position position="433"/>
    </location>
</feature>
<organism evidence="2 3">
    <name type="scientific">Brassica campestris</name>
    <name type="common">Field mustard</name>
    <dbReference type="NCBI Taxonomy" id="3711"/>
    <lineage>
        <taxon>Eukaryota</taxon>
        <taxon>Viridiplantae</taxon>
        <taxon>Streptophyta</taxon>
        <taxon>Embryophyta</taxon>
        <taxon>Tracheophyta</taxon>
        <taxon>Spermatophyta</taxon>
        <taxon>Magnoliopsida</taxon>
        <taxon>eudicotyledons</taxon>
        <taxon>Gunneridae</taxon>
        <taxon>Pentapetalae</taxon>
        <taxon>rosids</taxon>
        <taxon>malvids</taxon>
        <taxon>Brassicales</taxon>
        <taxon>Brassicaceae</taxon>
        <taxon>Brassiceae</taxon>
        <taxon>Brassica</taxon>
    </lineage>
</organism>
<evidence type="ECO:0000256" key="1">
    <source>
        <dbReference type="SAM" id="MobiDB-lite"/>
    </source>
</evidence>
<feature type="compositionally biased region" description="Basic residues" evidence="1">
    <location>
        <begin position="346"/>
        <end position="358"/>
    </location>
</feature>
<proteinExistence type="predicted"/>
<gene>
    <name evidence="2" type="ORF">BRAPAZ1V2_A08P15740.2</name>
</gene>
<dbReference type="Proteomes" id="UP000694005">
    <property type="component" value="Chromosome A08"/>
</dbReference>
<feature type="region of interest" description="Disordered" evidence="1">
    <location>
        <begin position="387"/>
        <end position="416"/>
    </location>
</feature>
<feature type="compositionally biased region" description="Basic and acidic residues" evidence="1">
    <location>
        <begin position="148"/>
        <end position="163"/>
    </location>
</feature>